<sequence>MVSPARAHHLGDHLDDLLPSLSGAPIKPSSHSLSPSVTFCLNLSRQVRFHLVHRCRSGLRNSEAVLPLRSSYRAPTTSSSTFVSSPLATVTIPGVHELSFISLSD</sequence>
<evidence type="ECO:0000313" key="2">
    <source>
        <dbReference type="EMBL" id="PKI53892.1"/>
    </source>
</evidence>
<reference evidence="1" key="2">
    <citation type="submission" date="2017-06" db="EMBL/GenBank/DDBJ databases">
        <title>The pomegranate genome and the genomics of punicalagin biosynthesis.</title>
        <authorList>
            <person name="Xu C."/>
        </authorList>
    </citation>
    <scope>NUCLEOTIDE SEQUENCE [LARGE SCALE GENOMIC DNA]</scope>
    <source>
        <tissue evidence="1">Fresh leaf</tissue>
    </source>
</reference>
<organism evidence="1 3">
    <name type="scientific">Punica granatum</name>
    <name type="common">Pomegranate</name>
    <dbReference type="NCBI Taxonomy" id="22663"/>
    <lineage>
        <taxon>Eukaryota</taxon>
        <taxon>Viridiplantae</taxon>
        <taxon>Streptophyta</taxon>
        <taxon>Embryophyta</taxon>
        <taxon>Tracheophyta</taxon>
        <taxon>Spermatophyta</taxon>
        <taxon>Magnoliopsida</taxon>
        <taxon>eudicotyledons</taxon>
        <taxon>Gunneridae</taxon>
        <taxon>Pentapetalae</taxon>
        <taxon>rosids</taxon>
        <taxon>malvids</taxon>
        <taxon>Myrtales</taxon>
        <taxon>Lythraceae</taxon>
        <taxon>Punica</taxon>
    </lineage>
</organism>
<dbReference type="Proteomes" id="UP000233551">
    <property type="component" value="Unassembled WGS sequence"/>
</dbReference>
<dbReference type="EMBL" id="PGOL01001823">
    <property type="protein sequence ID" value="PKI53892.1"/>
    <property type="molecule type" value="Genomic_DNA"/>
</dbReference>
<comment type="caution">
    <text evidence="1">The sequence shown here is derived from an EMBL/GenBank/DDBJ whole genome shotgun (WGS) entry which is preliminary data.</text>
</comment>
<name>A0A218X3Z8_PUNGR</name>
<dbReference type="EMBL" id="MTKT01002440">
    <property type="protein sequence ID" value="OWM79663.1"/>
    <property type="molecule type" value="Genomic_DNA"/>
</dbReference>
<dbReference type="Proteomes" id="UP000197138">
    <property type="component" value="Unassembled WGS sequence"/>
</dbReference>
<protein>
    <submittedName>
        <fullName evidence="1">Uncharacterized protein</fullName>
    </submittedName>
</protein>
<evidence type="ECO:0000313" key="4">
    <source>
        <dbReference type="Proteomes" id="UP000233551"/>
    </source>
</evidence>
<reference evidence="2 4" key="3">
    <citation type="submission" date="2017-11" db="EMBL/GenBank/DDBJ databases">
        <title>De-novo sequencing of pomegranate (Punica granatum L.) genome.</title>
        <authorList>
            <person name="Akparov Z."/>
            <person name="Amiraslanov A."/>
            <person name="Hajiyeva S."/>
            <person name="Abbasov M."/>
            <person name="Kaur K."/>
            <person name="Hamwieh A."/>
            <person name="Solovyev V."/>
            <person name="Salamov A."/>
            <person name="Braich B."/>
            <person name="Kosarev P."/>
            <person name="Mahmoud A."/>
            <person name="Hajiyev E."/>
            <person name="Babayeva S."/>
            <person name="Izzatullayeva V."/>
            <person name="Mammadov A."/>
            <person name="Mammadov A."/>
            <person name="Sharifova S."/>
            <person name="Ojaghi J."/>
            <person name="Eynullazada K."/>
            <person name="Bayramov B."/>
            <person name="Abdulazimova A."/>
            <person name="Shahmuradov I."/>
        </authorList>
    </citation>
    <scope>NUCLEOTIDE SEQUENCE [LARGE SCALE GENOMIC DNA]</scope>
    <source>
        <strain evidence="2">AG2017</strain>
        <strain evidence="4">cv. AG2017</strain>
        <tissue evidence="2">Leaf</tissue>
    </source>
</reference>
<accession>A0A218X3Z8</accession>
<proteinExistence type="predicted"/>
<reference evidence="3" key="1">
    <citation type="journal article" date="2017" name="Plant J.">
        <title>The pomegranate (Punica granatum L.) genome and the genomics of punicalagin biosynthesis.</title>
        <authorList>
            <person name="Qin G."/>
            <person name="Xu C."/>
            <person name="Ming R."/>
            <person name="Tang H."/>
            <person name="Guyot R."/>
            <person name="Kramer E.M."/>
            <person name="Hu Y."/>
            <person name="Yi X."/>
            <person name="Qi Y."/>
            <person name="Xu X."/>
            <person name="Gao Z."/>
            <person name="Pan H."/>
            <person name="Jian J."/>
            <person name="Tian Y."/>
            <person name="Yue Z."/>
            <person name="Xu Y."/>
        </authorList>
    </citation>
    <scope>NUCLEOTIDE SEQUENCE [LARGE SCALE GENOMIC DNA]</scope>
    <source>
        <strain evidence="3">cv. Dabenzi</strain>
    </source>
</reference>
<dbReference type="AlphaFoldDB" id="A0A218X3Z8"/>
<evidence type="ECO:0000313" key="1">
    <source>
        <dbReference type="EMBL" id="OWM79663.1"/>
    </source>
</evidence>
<evidence type="ECO:0000313" key="3">
    <source>
        <dbReference type="Proteomes" id="UP000197138"/>
    </source>
</evidence>
<keyword evidence="4" id="KW-1185">Reference proteome</keyword>
<gene>
    <name evidence="1" type="ORF">CDL15_Pgr023075</name>
    <name evidence="2" type="ORF">CRG98_025686</name>
</gene>